<dbReference type="CDD" id="cd14275">
    <property type="entry name" value="UBA_EF-Ts"/>
    <property type="match status" value="1"/>
</dbReference>
<dbReference type="OrthoDB" id="277235at2759"/>
<feature type="region of interest" description="Disordered" evidence="5">
    <location>
        <begin position="503"/>
        <end position="532"/>
    </location>
</feature>
<gene>
    <name evidence="7" type="ORF">BESB_023210</name>
</gene>
<dbReference type="VEuPathDB" id="ToxoDB:BESB_023210"/>
<dbReference type="GO" id="GO:0070125">
    <property type="term" value="P:mitochondrial translational elongation"/>
    <property type="evidence" value="ECO:0007669"/>
    <property type="project" value="TreeGrafter"/>
</dbReference>
<dbReference type="Gene3D" id="3.30.479.20">
    <property type="entry name" value="Elongation factor Ts, dimerisation domain"/>
    <property type="match status" value="2"/>
</dbReference>
<dbReference type="FunFam" id="1.10.8.10:FF:000001">
    <property type="entry name" value="Elongation factor Ts"/>
    <property type="match status" value="1"/>
</dbReference>
<dbReference type="EMBL" id="NWUJ01000013">
    <property type="protein sequence ID" value="PFH31829.1"/>
    <property type="molecule type" value="Genomic_DNA"/>
</dbReference>
<dbReference type="PANTHER" id="PTHR11741:SF0">
    <property type="entry name" value="ELONGATION FACTOR TS, MITOCHONDRIAL"/>
    <property type="match status" value="1"/>
</dbReference>
<dbReference type="InterPro" id="IPR018101">
    <property type="entry name" value="Transl_elong_Ts_CS"/>
</dbReference>
<feature type="region of interest" description="Disordered" evidence="5">
    <location>
        <begin position="290"/>
        <end position="310"/>
    </location>
</feature>
<dbReference type="AlphaFoldDB" id="A0A2A9M1H7"/>
<dbReference type="GO" id="GO:0005739">
    <property type="term" value="C:mitochondrion"/>
    <property type="evidence" value="ECO:0007669"/>
    <property type="project" value="UniProtKB-SubCell"/>
</dbReference>
<dbReference type="PANTHER" id="PTHR11741">
    <property type="entry name" value="ELONGATION FACTOR TS"/>
    <property type="match status" value="1"/>
</dbReference>
<evidence type="ECO:0000256" key="2">
    <source>
        <dbReference type="ARBA" id="ARBA00022768"/>
    </source>
</evidence>
<keyword evidence="8" id="KW-1185">Reference proteome</keyword>
<dbReference type="InterPro" id="IPR001816">
    <property type="entry name" value="Transl_elong_EFTs/EF1B"/>
</dbReference>
<comment type="caution">
    <text evidence="7">The sequence shown here is derived from an EMBL/GenBank/DDBJ whole genome shotgun (WGS) entry which is preliminary data.</text>
</comment>
<evidence type="ECO:0000256" key="1">
    <source>
        <dbReference type="ARBA" id="ARBA00005532"/>
    </source>
</evidence>
<dbReference type="GO" id="GO:0003746">
    <property type="term" value="F:translation elongation factor activity"/>
    <property type="evidence" value="ECO:0007669"/>
    <property type="project" value="UniProtKB-UniRule"/>
</dbReference>
<evidence type="ECO:0000313" key="8">
    <source>
        <dbReference type="Proteomes" id="UP000224006"/>
    </source>
</evidence>
<evidence type="ECO:0000256" key="3">
    <source>
        <dbReference type="ARBA" id="ARBA00022917"/>
    </source>
</evidence>
<comment type="function">
    <text evidence="4">Associates with the EF-Tu.GDP complex and induces the exchange of GDP to GTP. It remains bound to the aminoacyl-tRNA.EF-Tu.GTP complex up to the GTP hydrolysis stage on the ribosome.</text>
</comment>
<dbReference type="Gene3D" id="1.10.286.20">
    <property type="match status" value="1"/>
</dbReference>
<keyword evidence="4" id="KW-0496">Mitochondrion</keyword>
<proteinExistence type="inferred from homology"/>
<accession>A0A2A9M1H7</accession>
<dbReference type="Pfam" id="PF00889">
    <property type="entry name" value="EF_TS"/>
    <property type="match status" value="1"/>
</dbReference>
<dbReference type="InterPro" id="IPR036402">
    <property type="entry name" value="EF-Ts_dimer_sf"/>
</dbReference>
<reference evidence="7 8" key="1">
    <citation type="submission" date="2017-09" db="EMBL/GenBank/DDBJ databases">
        <title>Genome sequencing of Besnoitia besnoiti strain Bb-Ger1.</title>
        <authorList>
            <person name="Schares G."/>
            <person name="Venepally P."/>
            <person name="Lorenzi H.A."/>
        </authorList>
    </citation>
    <scope>NUCLEOTIDE SEQUENCE [LARGE SCALE GENOMIC DNA]</scope>
    <source>
        <strain evidence="7 8">Bb-Ger1</strain>
    </source>
</reference>
<dbReference type="STRING" id="94643.A0A2A9M1H7"/>
<evidence type="ECO:0000256" key="4">
    <source>
        <dbReference type="HAMAP-Rule" id="MF_03135"/>
    </source>
</evidence>
<sequence length="557" mass="57547">MARLPPSCLAGLRALCGAGLWKAQRASLLRAVRLEGRLSLLVGFPLSARLPCSFALSSSLSSRPLPASVSPVSPGLFAEPAFASLSSRLCSTSSSPAAPPAEKSKAADGDFLALVKKLRALTGGVSIGECRKALEASNMDLDEAAVYLRKRGVARAAKAADRVAAEGLIAVAALPVSEETLSPAGDGQTGTVVCLLELNSETDFVSKSPRFIALARAAARAAATAASRTSVCGTGAAQAGVTGDRQAAAGQADAKALSAFVIEAAKASFVDPEDFREAGLGEAFLQQGRRDEGDTCGASPSPCAAASGGAAGQQNTLEDVMVLLTQQFGEKLQISRVENVSVSSSAASASLSCCPPGSPSFPEEAAGWYVHGQVAEGVGRAAAVVVLDWRQKRDVESGAALEAACAKGKRAAVAALARLIAMQAVATRPRYVRLSDISEAEIENERSILRASVAHQFSSAASAPPEKMEKAVEGRLQAQLKEQTLLEQDFLLASQMETDVLRKNDSGEAGGTAAPQKEKKADNQTSSVKEALRRAAKSLGCEDLDIKDMRLLGIGLS</sequence>
<dbReference type="InterPro" id="IPR014039">
    <property type="entry name" value="Transl_elong_EFTs/EF1B_dimer"/>
</dbReference>
<dbReference type="HAMAP" id="MF_00050">
    <property type="entry name" value="EF_Ts"/>
    <property type="match status" value="1"/>
</dbReference>
<name>A0A2A9M1H7_BESBE</name>
<dbReference type="InterPro" id="IPR009060">
    <property type="entry name" value="UBA-like_sf"/>
</dbReference>
<comment type="subcellular location">
    <subcellularLocation>
        <location evidence="4">Mitochondrion</location>
    </subcellularLocation>
</comment>
<dbReference type="Proteomes" id="UP000224006">
    <property type="component" value="Chromosome XII"/>
</dbReference>
<feature type="domain" description="Translation elongation factor EFTs/EF1B dimerisation" evidence="6">
    <location>
        <begin position="366"/>
        <end position="496"/>
    </location>
</feature>
<dbReference type="RefSeq" id="XP_029215838.1">
    <property type="nucleotide sequence ID" value="XM_029361023.1"/>
</dbReference>
<evidence type="ECO:0000313" key="7">
    <source>
        <dbReference type="EMBL" id="PFH31829.1"/>
    </source>
</evidence>
<organism evidence="7 8">
    <name type="scientific">Besnoitia besnoiti</name>
    <name type="common">Apicomplexan protozoan</name>
    <dbReference type="NCBI Taxonomy" id="94643"/>
    <lineage>
        <taxon>Eukaryota</taxon>
        <taxon>Sar</taxon>
        <taxon>Alveolata</taxon>
        <taxon>Apicomplexa</taxon>
        <taxon>Conoidasida</taxon>
        <taxon>Coccidia</taxon>
        <taxon>Eucoccidiorida</taxon>
        <taxon>Eimeriorina</taxon>
        <taxon>Sarcocystidae</taxon>
        <taxon>Besnoitia</taxon>
    </lineage>
</organism>
<dbReference type="SUPFAM" id="SSF54713">
    <property type="entry name" value="Elongation factor Ts (EF-Ts), dimerisation domain"/>
    <property type="match status" value="2"/>
</dbReference>
<evidence type="ECO:0000259" key="6">
    <source>
        <dbReference type="Pfam" id="PF00889"/>
    </source>
</evidence>
<dbReference type="GeneID" id="40307381"/>
<keyword evidence="3 4" id="KW-0648">Protein biosynthesis</keyword>
<protein>
    <recommendedName>
        <fullName evidence="4">Elongation factor Ts, mitochondrial</fullName>
        <shortName evidence="4">EF-Ts</shortName>
        <shortName evidence="4">EF-TsMt</shortName>
    </recommendedName>
</protein>
<comment type="similarity">
    <text evidence="1 4">Belongs to the EF-Ts family.</text>
</comment>
<dbReference type="SUPFAM" id="SSF46934">
    <property type="entry name" value="UBA-like"/>
    <property type="match status" value="1"/>
</dbReference>
<evidence type="ECO:0000256" key="5">
    <source>
        <dbReference type="SAM" id="MobiDB-lite"/>
    </source>
</evidence>
<dbReference type="PROSITE" id="PS01127">
    <property type="entry name" value="EF_TS_2"/>
    <property type="match status" value="1"/>
</dbReference>
<dbReference type="Gene3D" id="1.10.8.10">
    <property type="entry name" value="DNA helicase RuvA subunit, C-terminal domain"/>
    <property type="match status" value="1"/>
</dbReference>
<feature type="compositionally biased region" description="Low complexity" evidence="5">
    <location>
        <begin position="296"/>
        <end position="308"/>
    </location>
</feature>
<keyword evidence="2 4" id="KW-0251">Elongation factor</keyword>
<dbReference type="KEGG" id="bbes:BESB_023210"/>